<name>A0A0L0QUX7_VIRPA</name>
<accession>A0A0L0QUX7</accession>
<dbReference type="EMBL" id="LGTO01000002">
    <property type="protein sequence ID" value="KNE22480.1"/>
    <property type="molecule type" value="Genomic_DNA"/>
</dbReference>
<proteinExistence type="predicted"/>
<keyword evidence="2" id="KW-1185">Reference proteome</keyword>
<evidence type="ECO:0008006" key="3">
    <source>
        <dbReference type="Google" id="ProtNLM"/>
    </source>
</evidence>
<gene>
    <name evidence="1" type="ORF">AFK71_02350</name>
</gene>
<organism evidence="1 2">
    <name type="scientific">Virgibacillus pantothenticus</name>
    <dbReference type="NCBI Taxonomy" id="1473"/>
    <lineage>
        <taxon>Bacteria</taxon>
        <taxon>Bacillati</taxon>
        <taxon>Bacillota</taxon>
        <taxon>Bacilli</taxon>
        <taxon>Bacillales</taxon>
        <taxon>Bacillaceae</taxon>
        <taxon>Virgibacillus</taxon>
    </lineage>
</organism>
<dbReference type="Proteomes" id="UP000036780">
    <property type="component" value="Unassembled WGS sequence"/>
</dbReference>
<protein>
    <recommendedName>
        <fullName evidence="3">Phage protein</fullName>
    </recommendedName>
</protein>
<dbReference type="PATRIC" id="fig|1473.5.peg.3397"/>
<sequence>MEFPEYLLRMKAYRLKRIDKEHDMHLQAWLNHQVTSTKEQGKKQVPVFKSFKDFFDYEKRIAEETKPKQSISKKARNMARIASVANRKGVEND</sequence>
<reference evidence="2" key="1">
    <citation type="submission" date="2015-07" db="EMBL/GenBank/DDBJ databases">
        <title>Fjat-10053 dsm26.</title>
        <authorList>
            <person name="Liu B."/>
            <person name="Wang J."/>
            <person name="Zhu Y."/>
            <person name="Liu G."/>
            <person name="Chen Q."/>
            <person name="Chen Z."/>
            <person name="Lan J."/>
            <person name="Che J."/>
            <person name="Ge C."/>
            <person name="Shi H."/>
            <person name="Pan Z."/>
            <person name="Liu X."/>
        </authorList>
    </citation>
    <scope>NUCLEOTIDE SEQUENCE [LARGE SCALE GENOMIC DNA]</scope>
    <source>
        <strain evidence="2">DSM 26</strain>
    </source>
</reference>
<dbReference type="AlphaFoldDB" id="A0A0L0QUX7"/>
<comment type="caution">
    <text evidence="1">The sequence shown here is derived from an EMBL/GenBank/DDBJ whole genome shotgun (WGS) entry which is preliminary data.</text>
</comment>
<evidence type="ECO:0000313" key="2">
    <source>
        <dbReference type="Proteomes" id="UP000036780"/>
    </source>
</evidence>
<evidence type="ECO:0000313" key="1">
    <source>
        <dbReference type="EMBL" id="KNE22480.1"/>
    </source>
</evidence>